<dbReference type="InterPro" id="IPR029061">
    <property type="entry name" value="THDP-binding"/>
</dbReference>
<evidence type="ECO:0000256" key="2">
    <source>
        <dbReference type="ARBA" id="ARBA00007131"/>
    </source>
</evidence>
<evidence type="ECO:0000256" key="3">
    <source>
        <dbReference type="ARBA" id="ARBA00023052"/>
    </source>
</evidence>
<dbReference type="EMBL" id="DVMN01000115">
    <property type="protein sequence ID" value="HIU21844.1"/>
    <property type="molecule type" value="Genomic_DNA"/>
</dbReference>
<evidence type="ECO:0000259" key="4">
    <source>
        <dbReference type="SMART" id="SM00861"/>
    </source>
</evidence>
<dbReference type="Pfam" id="PF02780">
    <property type="entry name" value="Transketolase_C"/>
    <property type="match status" value="1"/>
</dbReference>
<dbReference type="AlphaFoldDB" id="A0A9D1HSR5"/>
<dbReference type="InterPro" id="IPR033248">
    <property type="entry name" value="Transketolase_C"/>
</dbReference>
<comment type="similarity">
    <text evidence="2">Belongs to the transketolase family.</text>
</comment>
<dbReference type="Proteomes" id="UP000824088">
    <property type="component" value="Unassembled WGS sequence"/>
</dbReference>
<sequence length="336" mass="36189">MGTAWNVYDGNKMSSGAMYGRTLAELAAKDPRIVGVTADLAKSTNIGLLGEAFPDRLFNVGIAEQNLFGVAAGLAKVGFIPFASTFAIFACLRGGEQIRTDCAYQKLPVKVIATHGGVSFGAAGSTHHCIEDFAIMRAIPNMTVVIPADAYETAIAVKQCIDVPGPFYLRVGRGMEPLLHESEDDQWCKEFKIGKAMKLKDGNDVTIIACGVPTRDAYIAGDMLEEQGVSAQVINMHTLKPIDEEAIIEAAVKTRRIVTVEEHNIIGGLGDAVASVLAQSGKRCILTKIGIPDEFGPIGKPEDLYAKYKLSSQGIMETVMEIMGKEIEEDDWSDED</sequence>
<evidence type="ECO:0000313" key="5">
    <source>
        <dbReference type="EMBL" id="HIU21844.1"/>
    </source>
</evidence>
<dbReference type="CDD" id="cd07033">
    <property type="entry name" value="TPP_PYR_DXS_TK_like"/>
    <property type="match status" value="1"/>
</dbReference>
<organism evidence="5 6">
    <name type="scientific">Candidatus Limadaptatus stercorigallinarum</name>
    <dbReference type="NCBI Taxonomy" id="2840845"/>
    <lineage>
        <taxon>Bacteria</taxon>
        <taxon>Bacillati</taxon>
        <taxon>Bacillota</taxon>
        <taxon>Clostridia</taxon>
        <taxon>Eubacteriales</taxon>
        <taxon>Candidatus Limadaptatus</taxon>
    </lineage>
</organism>
<comment type="caution">
    <text evidence="5">The sequence shown here is derived from an EMBL/GenBank/DDBJ whole genome shotgun (WGS) entry which is preliminary data.</text>
</comment>
<keyword evidence="3" id="KW-0786">Thiamine pyrophosphate</keyword>
<dbReference type="PANTHER" id="PTHR43825">
    <property type="entry name" value="PYRUVATE DEHYDROGENASE E1 COMPONENT"/>
    <property type="match status" value="1"/>
</dbReference>
<name>A0A9D1HSR5_9FIRM</name>
<dbReference type="Pfam" id="PF02779">
    <property type="entry name" value="Transket_pyr"/>
    <property type="match status" value="1"/>
</dbReference>
<dbReference type="Gene3D" id="3.40.50.970">
    <property type="match status" value="1"/>
</dbReference>
<evidence type="ECO:0000256" key="1">
    <source>
        <dbReference type="ARBA" id="ARBA00001964"/>
    </source>
</evidence>
<dbReference type="Gene3D" id="3.40.50.920">
    <property type="match status" value="1"/>
</dbReference>
<dbReference type="SUPFAM" id="SSF52518">
    <property type="entry name" value="Thiamin diphosphate-binding fold (THDP-binding)"/>
    <property type="match status" value="1"/>
</dbReference>
<reference evidence="5" key="2">
    <citation type="journal article" date="2021" name="PeerJ">
        <title>Extensive microbial diversity within the chicken gut microbiome revealed by metagenomics and culture.</title>
        <authorList>
            <person name="Gilroy R."/>
            <person name="Ravi A."/>
            <person name="Getino M."/>
            <person name="Pursley I."/>
            <person name="Horton D.L."/>
            <person name="Alikhan N.F."/>
            <person name="Baker D."/>
            <person name="Gharbi K."/>
            <person name="Hall N."/>
            <person name="Watson M."/>
            <person name="Adriaenssens E.M."/>
            <person name="Foster-Nyarko E."/>
            <person name="Jarju S."/>
            <person name="Secka A."/>
            <person name="Antonio M."/>
            <person name="Oren A."/>
            <person name="Chaudhuri R.R."/>
            <person name="La Ragione R."/>
            <person name="Hildebrand F."/>
            <person name="Pallen M.J."/>
        </authorList>
    </citation>
    <scope>NUCLEOTIDE SEQUENCE</scope>
    <source>
        <strain evidence="5">1063</strain>
    </source>
</reference>
<gene>
    <name evidence="5" type="ORF">IAD51_06440</name>
</gene>
<dbReference type="InterPro" id="IPR005475">
    <property type="entry name" value="Transketolase-like_Pyr-bd"/>
</dbReference>
<dbReference type="InterPro" id="IPR051157">
    <property type="entry name" value="PDH/Transketolase"/>
</dbReference>
<dbReference type="SMART" id="SM00861">
    <property type="entry name" value="Transket_pyr"/>
    <property type="match status" value="1"/>
</dbReference>
<protein>
    <submittedName>
        <fullName evidence="5">Transketolase family protein</fullName>
    </submittedName>
</protein>
<dbReference type="PANTHER" id="PTHR43825:SF1">
    <property type="entry name" value="TRANSKETOLASE-LIKE PYRIMIDINE-BINDING DOMAIN-CONTAINING PROTEIN"/>
    <property type="match status" value="1"/>
</dbReference>
<reference evidence="5" key="1">
    <citation type="submission" date="2020-10" db="EMBL/GenBank/DDBJ databases">
        <authorList>
            <person name="Gilroy R."/>
        </authorList>
    </citation>
    <scope>NUCLEOTIDE SEQUENCE</scope>
    <source>
        <strain evidence="5">1063</strain>
    </source>
</reference>
<accession>A0A9D1HSR5</accession>
<dbReference type="InterPro" id="IPR009014">
    <property type="entry name" value="Transketo_C/PFOR_II"/>
</dbReference>
<comment type="cofactor">
    <cofactor evidence="1">
        <name>thiamine diphosphate</name>
        <dbReference type="ChEBI" id="CHEBI:58937"/>
    </cofactor>
</comment>
<dbReference type="SUPFAM" id="SSF52922">
    <property type="entry name" value="TK C-terminal domain-like"/>
    <property type="match status" value="1"/>
</dbReference>
<feature type="domain" description="Transketolase-like pyrimidine-binding" evidence="4">
    <location>
        <begin position="13"/>
        <end position="178"/>
    </location>
</feature>
<evidence type="ECO:0000313" key="6">
    <source>
        <dbReference type="Proteomes" id="UP000824088"/>
    </source>
</evidence>
<dbReference type="FunFam" id="3.40.50.970:FF:000129">
    <property type="entry name" value="Transketolase"/>
    <property type="match status" value="1"/>
</dbReference>
<proteinExistence type="inferred from homology"/>